<organism evidence="8 9">
    <name type="scientific">Thermofilum adornatum 1505</name>
    <dbReference type="NCBI Taxonomy" id="697581"/>
    <lineage>
        <taxon>Archaea</taxon>
        <taxon>Thermoproteota</taxon>
        <taxon>Thermoprotei</taxon>
        <taxon>Thermofilales</taxon>
        <taxon>Thermofilaceae</taxon>
        <taxon>Thermofilum</taxon>
    </lineage>
</organism>
<dbReference type="GO" id="GO:0022857">
    <property type="term" value="F:transmembrane transporter activity"/>
    <property type="evidence" value="ECO:0007669"/>
    <property type="project" value="InterPro"/>
</dbReference>
<evidence type="ECO:0000313" key="9">
    <source>
        <dbReference type="Proteomes" id="UP000266720"/>
    </source>
</evidence>
<dbReference type="InterPro" id="IPR050189">
    <property type="entry name" value="MFS_Efflux_Transporters"/>
</dbReference>
<dbReference type="GO" id="GO:0005886">
    <property type="term" value="C:plasma membrane"/>
    <property type="evidence" value="ECO:0007669"/>
    <property type="project" value="UniProtKB-SubCell"/>
</dbReference>
<feature type="transmembrane region" description="Helical" evidence="6">
    <location>
        <begin position="235"/>
        <end position="254"/>
    </location>
</feature>
<feature type="transmembrane region" description="Helical" evidence="6">
    <location>
        <begin position="43"/>
        <end position="61"/>
    </location>
</feature>
<dbReference type="Pfam" id="PF07690">
    <property type="entry name" value="MFS_1"/>
    <property type="match status" value="1"/>
</dbReference>
<feature type="domain" description="Major facilitator superfamily (MFS) profile" evidence="7">
    <location>
        <begin position="1"/>
        <end position="381"/>
    </location>
</feature>
<accession>A0A3G1A8S3</accession>
<dbReference type="InterPro" id="IPR020846">
    <property type="entry name" value="MFS_dom"/>
</dbReference>
<dbReference type="PANTHER" id="PTHR43124">
    <property type="entry name" value="PURINE EFFLUX PUMP PBUE"/>
    <property type="match status" value="1"/>
</dbReference>
<keyword evidence="3 6" id="KW-0812">Transmembrane</keyword>
<evidence type="ECO:0000256" key="5">
    <source>
        <dbReference type="ARBA" id="ARBA00023136"/>
    </source>
</evidence>
<evidence type="ECO:0000256" key="3">
    <source>
        <dbReference type="ARBA" id="ARBA00022692"/>
    </source>
</evidence>
<dbReference type="Proteomes" id="UP000266720">
    <property type="component" value="Chromosome"/>
</dbReference>
<dbReference type="PANTHER" id="PTHR43124:SF3">
    <property type="entry name" value="CHLORAMPHENICOL EFFLUX PUMP RV0191"/>
    <property type="match status" value="1"/>
</dbReference>
<feature type="transmembrane region" description="Helical" evidence="6">
    <location>
        <begin position="68"/>
        <end position="87"/>
    </location>
</feature>
<feature type="transmembrane region" description="Helical" evidence="6">
    <location>
        <begin position="293"/>
        <end position="315"/>
    </location>
</feature>
<feature type="transmembrane region" description="Helical" evidence="6">
    <location>
        <begin position="208"/>
        <end position="229"/>
    </location>
</feature>
<dbReference type="PROSITE" id="PS50850">
    <property type="entry name" value="MFS"/>
    <property type="match status" value="1"/>
</dbReference>
<dbReference type="STRING" id="697581.TCARB_0812"/>
<dbReference type="RefSeq" id="WP_148684596.1">
    <property type="nucleotide sequence ID" value="NZ_CP007493.1"/>
</dbReference>
<keyword evidence="2" id="KW-1003">Cell membrane</keyword>
<gene>
    <name evidence="8" type="ORF">TCARB_0812</name>
</gene>
<evidence type="ECO:0000256" key="2">
    <source>
        <dbReference type="ARBA" id="ARBA00022475"/>
    </source>
</evidence>
<dbReference type="InterPro" id="IPR011701">
    <property type="entry name" value="MFS"/>
</dbReference>
<proteinExistence type="predicted"/>
<dbReference type="KEGG" id="tcb:TCARB_0812"/>
<dbReference type="SUPFAM" id="SSF103473">
    <property type="entry name" value="MFS general substrate transporter"/>
    <property type="match status" value="1"/>
</dbReference>
<feature type="transmembrane region" description="Helical" evidence="6">
    <location>
        <begin position="166"/>
        <end position="187"/>
    </location>
</feature>
<evidence type="ECO:0000313" key="8">
    <source>
        <dbReference type="EMBL" id="AJB41864.1"/>
    </source>
</evidence>
<sequence length="383" mass="40981">MALYRNRTLLALAFFQVCAGLIEVESILFGAFMSSLGTTPDTLGFVLGAGYAVGVLGSILGGRLVDIVGARIVFLGSIALSIVGLVVEAFSPTWIVAAVGFFMIQFSQMSLRPSALRIIAEAFPDSMGAALGFLYTAYSGVAVAGPLLAGWLAQHYGWNTVFMGKAGLYLLAFFVLAMFIPTGGKLASLTQGENLRGWMSVFRRMPLVMLYVAAFIGAFFSYASSYLSYDPRLSASPLALAVFPSIFNLSQLVSSWPSGVLGDKAGYWKIVLGGAVLMGCAWLLFPIPSETVFLYILYLVFSIGSIMSTYIEVLAVKLSPTTGQGLSVGFLDAARFMGFSLGEIFGGMLWQYAGPSVSYLLAGLGYILAYVFLLLSYRSSKES</sequence>
<reference evidence="9" key="1">
    <citation type="book" date="2010" name="EXTREMOPHILES" publisher="0:0-0">
        <title>Complete genome sequences of ten hyperthermophilic archaea reveal their metabolic capabilities and possible ecological roles.</title>
        <editorList>
            <person name="?"/>
        </editorList>
        <authorList>
            <person name="Ravin N.V."/>
            <person name="Mardanov A.V."/>
            <person name="Bonch-Osmolovskaya E.A."/>
            <person name="Skryabin K.G."/>
        </authorList>
    </citation>
    <scope>NUCLEOTIDE SEQUENCE [LARGE SCALE GENOMIC DNA]</scope>
    <source>
        <strain evidence="9">1505</strain>
    </source>
</reference>
<evidence type="ECO:0000256" key="4">
    <source>
        <dbReference type="ARBA" id="ARBA00022989"/>
    </source>
</evidence>
<name>A0A3G1A8S3_9CREN</name>
<comment type="subcellular location">
    <subcellularLocation>
        <location evidence="1">Cell membrane</location>
        <topology evidence="1">Multi-pass membrane protein</topology>
    </subcellularLocation>
</comment>
<dbReference type="AlphaFoldDB" id="A0A3G1A8S3"/>
<protein>
    <submittedName>
        <fullName evidence="8">Major facilitator family transporter</fullName>
    </submittedName>
</protein>
<keyword evidence="4 6" id="KW-1133">Transmembrane helix</keyword>
<keyword evidence="5 6" id="KW-0472">Membrane</keyword>
<feature type="transmembrane region" description="Helical" evidence="6">
    <location>
        <begin position="359"/>
        <end position="377"/>
    </location>
</feature>
<dbReference type="EMBL" id="CP007493">
    <property type="protein sequence ID" value="AJB41864.1"/>
    <property type="molecule type" value="Genomic_DNA"/>
</dbReference>
<dbReference type="InterPro" id="IPR036259">
    <property type="entry name" value="MFS_trans_sf"/>
</dbReference>
<dbReference type="GeneID" id="25406240"/>
<evidence type="ECO:0000259" key="7">
    <source>
        <dbReference type="PROSITE" id="PS50850"/>
    </source>
</evidence>
<feature type="transmembrane region" description="Helical" evidence="6">
    <location>
        <begin position="132"/>
        <end position="154"/>
    </location>
</feature>
<dbReference type="Gene3D" id="1.20.1250.20">
    <property type="entry name" value="MFS general substrate transporter like domains"/>
    <property type="match status" value="2"/>
</dbReference>
<feature type="transmembrane region" description="Helical" evidence="6">
    <location>
        <begin position="266"/>
        <end position="287"/>
    </location>
</feature>
<evidence type="ECO:0000256" key="1">
    <source>
        <dbReference type="ARBA" id="ARBA00004651"/>
    </source>
</evidence>
<evidence type="ECO:0000256" key="6">
    <source>
        <dbReference type="SAM" id="Phobius"/>
    </source>
</evidence>